<evidence type="ECO:0000256" key="7">
    <source>
        <dbReference type="ARBA" id="ARBA00023170"/>
    </source>
</evidence>
<evidence type="ECO:0000256" key="2">
    <source>
        <dbReference type="ARBA" id="ARBA00022692"/>
    </source>
</evidence>
<dbReference type="SUPFAM" id="SSF49265">
    <property type="entry name" value="Fibronectin type III"/>
    <property type="match status" value="3"/>
</dbReference>
<evidence type="ECO:0000256" key="5">
    <source>
        <dbReference type="ARBA" id="ARBA00023136"/>
    </source>
</evidence>
<feature type="region of interest" description="Disordered" evidence="9">
    <location>
        <begin position="667"/>
        <end position="687"/>
    </location>
</feature>
<feature type="region of interest" description="Disordered" evidence="9">
    <location>
        <begin position="717"/>
        <end position="749"/>
    </location>
</feature>
<dbReference type="KEGG" id="lcf:108873495"/>
<evidence type="ECO:0000256" key="6">
    <source>
        <dbReference type="ARBA" id="ARBA00023157"/>
    </source>
</evidence>
<dbReference type="STRING" id="8187.ENSLCAP00010037905"/>
<feature type="domain" description="Fibronectin type-III" evidence="12">
    <location>
        <begin position="491"/>
        <end position="585"/>
    </location>
</feature>
<keyword evidence="8" id="KW-0325">Glycoprotein</keyword>
<evidence type="ECO:0000256" key="3">
    <source>
        <dbReference type="ARBA" id="ARBA00022729"/>
    </source>
</evidence>
<keyword evidence="5 10" id="KW-0472">Membrane</keyword>
<evidence type="ECO:0000256" key="10">
    <source>
        <dbReference type="SAM" id="Phobius"/>
    </source>
</evidence>
<dbReference type="GeneID" id="108873495"/>
<evidence type="ECO:0000259" key="12">
    <source>
        <dbReference type="PROSITE" id="PS50853"/>
    </source>
</evidence>
<dbReference type="GeneTree" id="ENSGT00940000155603"/>
<feature type="compositionally biased region" description="Polar residues" evidence="9">
    <location>
        <begin position="643"/>
        <end position="654"/>
    </location>
</feature>
<dbReference type="PANTHER" id="PTHR23037">
    <property type="entry name" value="CYTOKINE RECEPTOR"/>
    <property type="match status" value="1"/>
</dbReference>
<keyword evidence="3 11" id="KW-0732">Signal</keyword>
<dbReference type="InterPro" id="IPR013783">
    <property type="entry name" value="Ig-like_fold"/>
</dbReference>
<evidence type="ECO:0000313" key="13">
    <source>
        <dbReference type="Ensembl" id="ENSLCAP00010037905.1"/>
    </source>
</evidence>
<dbReference type="Ensembl" id="ENSLCAT00010038809.1">
    <property type="protein sequence ID" value="ENSLCAP00010037905.1"/>
    <property type="gene ID" value="ENSLCAG00010017755.1"/>
</dbReference>
<dbReference type="Proteomes" id="UP000314980">
    <property type="component" value="Unassembled WGS sequence"/>
</dbReference>
<feature type="chain" id="PRO_5044613493" evidence="11">
    <location>
        <begin position="22"/>
        <end position="780"/>
    </location>
</feature>
<evidence type="ECO:0000313" key="14">
    <source>
        <dbReference type="Proteomes" id="UP000314980"/>
    </source>
</evidence>
<protein>
    <submittedName>
        <fullName evidence="15">Interleukin-31 receptor subunit alpha</fullName>
    </submittedName>
</protein>
<dbReference type="InterPro" id="IPR036116">
    <property type="entry name" value="FN3_sf"/>
</dbReference>
<dbReference type="OrthoDB" id="9828391at2759"/>
<feature type="transmembrane region" description="Helical" evidence="10">
    <location>
        <begin position="589"/>
        <end position="613"/>
    </location>
</feature>
<reference evidence="13" key="3">
    <citation type="submission" date="2025-05" db="UniProtKB">
        <authorList>
            <consortium name="Ensembl"/>
        </authorList>
    </citation>
    <scope>IDENTIFICATION</scope>
</reference>
<dbReference type="GO" id="GO:0009897">
    <property type="term" value="C:external side of plasma membrane"/>
    <property type="evidence" value="ECO:0007669"/>
    <property type="project" value="TreeGrafter"/>
</dbReference>
<dbReference type="CDD" id="cd00063">
    <property type="entry name" value="FN3"/>
    <property type="match status" value="1"/>
</dbReference>
<proteinExistence type="predicted"/>
<comment type="subcellular location">
    <subcellularLocation>
        <location evidence="1">Membrane</location>
        <topology evidence="1">Single-pass type I membrane protein</topology>
    </subcellularLocation>
</comment>
<reference evidence="15" key="2">
    <citation type="submission" date="2025-04" db="UniProtKB">
        <authorList>
            <consortium name="RefSeq"/>
        </authorList>
    </citation>
    <scope>IDENTIFICATION</scope>
    <source>
        <tissue evidence="15">Brain</tissue>
    </source>
</reference>
<evidence type="ECO:0000313" key="15">
    <source>
        <dbReference type="RefSeq" id="XP_018517216.1"/>
    </source>
</evidence>
<feature type="compositionally biased region" description="Polar residues" evidence="9">
    <location>
        <begin position="673"/>
        <end position="687"/>
    </location>
</feature>
<dbReference type="GO" id="GO:0004896">
    <property type="term" value="F:cytokine receptor activity"/>
    <property type="evidence" value="ECO:0007669"/>
    <property type="project" value="TreeGrafter"/>
</dbReference>
<dbReference type="InParanoid" id="A0A4W6EL38"/>
<reference evidence="14" key="1">
    <citation type="submission" date="2015-09" db="EMBL/GenBank/DDBJ databases">
        <authorList>
            <person name="Sai Rama Sridatta P."/>
        </authorList>
    </citation>
    <scope>NUCLEOTIDE SEQUENCE [LARGE SCALE GENOMIC DNA]</scope>
</reference>
<evidence type="ECO:0000256" key="4">
    <source>
        <dbReference type="ARBA" id="ARBA00022989"/>
    </source>
</evidence>
<keyword evidence="2 10" id="KW-0812">Transmembrane</keyword>
<feature type="compositionally biased region" description="Polar residues" evidence="9">
    <location>
        <begin position="734"/>
        <end position="748"/>
    </location>
</feature>
<feature type="region of interest" description="Disordered" evidence="9">
    <location>
        <begin position="635"/>
        <end position="655"/>
    </location>
</feature>
<keyword evidence="14" id="KW-1185">Reference proteome</keyword>
<sequence>MYPFPVTFILVVILSSPMCKGQNVNTCNVTPKDQYIEVGSDAQVVCQTSCVRGKIFWTLNNRPINEGLSNATNSSHTVLSLKNFTRHSATLQCHSAETQHVLGGTTIRTYSKPSKISCRFYYVSQNEGVPERLTCSWEHRINSSLEINYTVLVCQAAECTSHETERTSIDIDALKIYTSKNINITVRAKTAAWEVSSSHVEFDYYDILKIGPPKLNIAVLSDHLLVKWERPVAQREYRCQVKYSKVVSDGTSEEGLKEIPNSSVNITVESCSTYKITARCALNKAPWSDWSQEKTVLTKLNKSDIKLRLWRKIAEKEKNGVRKVHAIWMEIPATCQDTFIYSIKRIPYKEHMTGVNYTDTSCSKSNCVVDMNQDAHRINLTVLHNETPLAEDSVYVPAVGESLPHVTELQTATAEGVILVSWKAPVQPVRGYMIDWTHNGNQYYWKESKYTNTTLSDLLDKKPYNITVTPLFNDKTGHGMQALQICSRVGDPGNVTFVDVRPYDKSAYVSWSTESQEECSGAVINYTVLCSIEGSPVLNVTVDHSKQDILLQDLKPDTRYSVYVMATALTGTTKSRERLFKTKRFDPRLITALGVSGTIIIILVLSLGLCCAVQWKKFREKPLPNPGLSSVALWPSPGHQERTPPSQAVNNPSESPCDMVYPEETQRMPSPLPDTSCSGNPASDQTEQYTDPALVLTPDVQNEKPTELIETLHLSSPGESTALLSSGDGPFSPYRSQSSVETPASRTSKLCPRVPVKQQEKTAPMTVYVTLSMFEQGQGR</sequence>
<keyword evidence="6" id="KW-1015">Disulfide bond</keyword>
<keyword evidence="7 15" id="KW-0675">Receptor</keyword>
<dbReference type="InterPro" id="IPR003961">
    <property type="entry name" value="FN3_dom"/>
</dbReference>
<keyword evidence="4 10" id="KW-1133">Transmembrane helix</keyword>
<gene>
    <name evidence="13 15" type="primary">LOC108873495</name>
</gene>
<dbReference type="PROSITE" id="PS50853">
    <property type="entry name" value="FN3"/>
    <property type="match status" value="1"/>
</dbReference>
<organism evidence="13 14">
    <name type="scientific">Lates calcarifer</name>
    <name type="common">Barramundi</name>
    <name type="synonym">Holocentrus calcarifer</name>
    <dbReference type="NCBI Taxonomy" id="8187"/>
    <lineage>
        <taxon>Eukaryota</taxon>
        <taxon>Metazoa</taxon>
        <taxon>Chordata</taxon>
        <taxon>Craniata</taxon>
        <taxon>Vertebrata</taxon>
        <taxon>Euteleostomi</taxon>
        <taxon>Actinopterygii</taxon>
        <taxon>Neopterygii</taxon>
        <taxon>Teleostei</taxon>
        <taxon>Neoteleostei</taxon>
        <taxon>Acanthomorphata</taxon>
        <taxon>Carangaria</taxon>
        <taxon>Carangaria incertae sedis</taxon>
        <taxon>Centropomidae</taxon>
        <taxon>Lates</taxon>
    </lineage>
</organism>
<name>A0A4W6EL38_LATCA</name>
<dbReference type="Pfam" id="PF00041">
    <property type="entry name" value="fn3"/>
    <property type="match status" value="1"/>
</dbReference>
<dbReference type="Gene3D" id="2.60.40.10">
    <property type="entry name" value="Immunoglobulins"/>
    <property type="match status" value="5"/>
</dbReference>
<dbReference type="RefSeq" id="XP_018517216.1">
    <property type="nucleotide sequence ID" value="XM_018661700.2"/>
</dbReference>
<evidence type="ECO:0000256" key="1">
    <source>
        <dbReference type="ARBA" id="ARBA00004479"/>
    </source>
</evidence>
<evidence type="ECO:0000256" key="8">
    <source>
        <dbReference type="ARBA" id="ARBA00023180"/>
    </source>
</evidence>
<dbReference type="PANTHER" id="PTHR23037:SF35">
    <property type="entry name" value="FIBRONECTIN TYPE-III DOMAIN-CONTAINING PROTEIN"/>
    <property type="match status" value="1"/>
</dbReference>
<dbReference type="AlphaFoldDB" id="A0A4W6EL38"/>
<dbReference type="SMART" id="SM00060">
    <property type="entry name" value="FN3"/>
    <property type="match status" value="3"/>
</dbReference>
<feature type="signal peptide" evidence="11">
    <location>
        <begin position="1"/>
        <end position="21"/>
    </location>
</feature>
<accession>A0A4W6EL38</accession>
<dbReference type="Proteomes" id="UP000694890">
    <property type="component" value="Linkage group LG7_1"/>
</dbReference>
<evidence type="ECO:0000256" key="9">
    <source>
        <dbReference type="SAM" id="MobiDB-lite"/>
    </source>
</evidence>
<evidence type="ECO:0000256" key="11">
    <source>
        <dbReference type="SAM" id="SignalP"/>
    </source>
</evidence>